<reference evidence="2 3" key="1">
    <citation type="submission" date="2022-06" db="EMBL/GenBank/DDBJ databases">
        <title>New Species of the Genus Actinoplanes, ActinopZanes ferrugineus.</title>
        <authorList>
            <person name="Ding P."/>
        </authorList>
    </citation>
    <scope>NUCLEOTIDE SEQUENCE [LARGE SCALE GENOMIC DNA]</scope>
    <source>
        <strain evidence="2 3">TRM88003</strain>
    </source>
</reference>
<feature type="region of interest" description="Disordered" evidence="1">
    <location>
        <begin position="34"/>
        <end position="58"/>
    </location>
</feature>
<name>A0ABT1DNY8_9ACTN</name>
<dbReference type="Proteomes" id="UP001523369">
    <property type="component" value="Unassembled WGS sequence"/>
</dbReference>
<organism evidence="2 3">
    <name type="scientific">Paractinoplanes aksuensis</name>
    <dbReference type="NCBI Taxonomy" id="2939490"/>
    <lineage>
        <taxon>Bacteria</taxon>
        <taxon>Bacillati</taxon>
        <taxon>Actinomycetota</taxon>
        <taxon>Actinomycetes</taxon>
        <taxon>Micromonosporales</taxon>
        <taxon>Micromonosporaceae</taxon>
        <taxon>Paractinoplanes</taxon>
    </lineage>
</organism>
<keyword evidence="3" id="KW-1185">Reference proteome</keyword>
<evidence type="ECO:0000313" key="2">
    <source>
        <dbReference type="EMBL" id="MCO8272505.1"/>
    </source>
</evidence>
<evidence type="ECO:0000256" key="1">
    <source>
        <dbReference type="SAM" id="MobiDB-lite"/>
    </source>
</evidence>
<gene>
    <name evidence="2" type="ORF">M1L60_18075</name>
</gene>
<proteinExistence type="predicted"/>
<dbReference type="EMBL" id="JAMYJR010000018">
    <property type="protein sequence ID" value="MCO8272505.1"/>
    <property type="molecule type" value="Genomic_DNA"/>
</dbReference>
<accession>A0ABT1DNY8</accession>
<comment type="caution">
    <text evidence="2">The sequence shown here is derived from an EMBL/GenBank/DDBJ whole genome shotgun (WGS) entry which is preliminary data.</text>
</comment>
<dbReference type="RefSeq" id="WP_253238689.1">
    <property type="nucleotide sequence ID" value="NZ_JAMYJR010000018.1"/>
</dbReference>
<sequence length="87" mass="9573">MDNLGATNREVGQDEAAAFVPLLELDDEVVEELDDDVDEDVDEDDVDGVDDDEDESLDDVDDVSDFLAVSLVPDFSALTLPERESLR</sequence>
<evidence type="ECO:0000313" key="3">
    <source>
        <dbReference type="Proteomes" id="UP001523369"/>
    </source>
</evidence>
<protein>
    <submittedName>
        <fullName evidence="2">Uncharacterized protein</fullName>
    </submittedName>
</protein>